<dbReference type="EMBL" id="JACHIU010000001">
    <property type="protein sequence ID" value="MBB6473928.1"/>
    <property type="molecule type" value="Genomic_DNA"/>
</dbReference>
<name>A0A7X0M6P1_9ACTN</name>
<sequence>MLIISASMGAGHDGVARELAGRLTRDGAQVQVIDVLRLLPLRLGPLLRWWYRTTVQRTPWIYEIVYQVFFVRRSPVSPLARLAAPRLRALTTREAPAHVVSTFHLAAQVTGLMRARGTLTAPSTVLVTDFTLHRLWLHPGNDRYLCPTPGTAHAATAATHRPATAYAPLVRPAFHTRGRPAAARTVLVSAGAWGVGQVTRTAQVLAASGRYTPVVLCGGNTRLARRLDAAGLGPALGWRDDLPHLMAAAYALVDNAAGLTCVEAFAAGLPVVSYRPIPGHGRAGALAMARAGLTAHAADATALLAELDRLADPRHRARRTAAAGTLFAAPAAETLIRTDDPARTGGA</sequence>
<comment type="caution">
    <text evidence="5">The sequence shown here is derived from an EMBL/GenBank/DDBJ whole genome shotgun (WGS) entry which is preliminary data.</text>
</comment>
<evidence type="ECO:0000313" key="6">
    <source>
        <dbReference type="Proteomes" id="UP000555564"/>
    </source>
</evidence>
<gene>
    <name evidence="5" type="ORF">BJ992_003359</name>
</gene>
<dbReference type="SUPFAM" id="SSF53756">
    <property type="entry name" value="UDP-Glycosyltransferase/glycogen phosphorylase"/>
    <property type="match status" value="1"/>
</dbReference>
<dbReference type="Pfam" id="PF06925">
    <property type="entry name" value="MGDG_synth"/>
    <property type="match status" value="1"/>
</dbReference>
<keyword evidence="3 5" id="KW-0808">Transferase</keyword>
<comment type="similarity">
    <text evidence="1">Belongs to the glycosyltransferase 28 family.</text>
</comment>
<keyword evidence="2" id="KW-0328">Glycosyltransferase</keyword>
<dbReference type="InterPro" id="IPR050519">
    <property type="entry name" value="Glycosyltransf_28_UgtP"/>
</dbReference>
<organism evidence="5 6">
    <name type="scientific">Sphaerisporangium rubeum</name>
    <dbReference type="NCBI Taxonomy" id="321317"/>
    <lineage>
        <taxon>Bacteria</taxon>
        <taxon>Bacillati</taxon>
        <taxon>Actinomycetota</taxon>
        <taxon>Actinomycetes</taxon>
        <taxon>Streptosporangiales</taxon>
        <taxon>Streptosporangiaceae</taxon>
        <taxon>Sphaerisporangium</taxon>
    </lineage>
</organism>
<protein>
    <submittedName>
        <fullName evidence="5">UDP-N-acetylglucosamine:LPS N-acetylglucosamine transferase</fullName>
    </submittedName>
</protein>
<reference evidence="5 6" key="1">
    <citation type="submission" date="2020-08" db="EMBL/GenBank/DDBJ databases">
        <title>Sequencing the genomes of 1000 actinobacteria strains.</title>
        <authorList>
            <person name="Klenk H.-P."/>
        </authorList>
    </citation>
    <scope>NUCLEOTIDE SEQUENCE [LARGE SCALE GENOMIC DNA]</scope>
    <source>
        <strain evidence="5 6">DSM 44936</strain>
    </source>
</reference>
<dbReference type="RefSeq" id="WP_343072706.1">
    <property type="nucleotide sequence ID" value="NZ_BAAALO010000078.1"/>
</dbReference>
<dbReference type="GO" id="GO:0016758">
    <property type="term" value="F:hexosyltransferase activity"/>
    <property type="evidence" value="ECO:0007669"/>
    <property type="project" value="InterPro"/>
</dbReference>
<feature type="domain" description="Diacylglycerol glucosyltransferase N-terminal" evidence="4">
    <location>
        <begin position="15"/>
        <end position="157"/>
    </location>
</feature>
<accession>A0A7X0M6P1</accession>
<dbReference type="PANTHER" id="PTHR43025">
    <property type="entry name" value="MONOGALACTOSYLDIACYLGLYCEROL SYNTHASE"/>
    <property type="match status" value="1"/>
</dbReference>
<evidence type="ECO:0000256" key="1">
    <source>
        <dbReference type="ARBA" id="ARBA00006962"/>
    </source>
</evidence>
<dbReference type="Gene3D" id="3.40.50.2000">
    <property type="entry name" value="Glycogen Phosphorylase B"/>
    <property type="match status" value="1"/>
</dbReference>
<dbReference type="InterPro" id="IPR009695">
    <property type="entry name" value="Diacylglyc_glucosyltr_N"/>
</dbReference>
<evidence type="ECO:0000256" key="3">
    <source>
        <dbReference type="ARBA" id="ARBA00022679"/>
    </source>
</evidence>
<evidence type="ECO:0000313" key="5">
    <source>
        <dbReference type="EMBL" id="MBB6473928.1"/>
    </source>
</evidence>
<evidence type="ECO:0000259" key="4">
    <source>
        <dbReference type="Pfam" id="PF06925"/>
    </source>
</evidence>
<keyword evidence="6" id="KW-1185">Reference proteome</keyword>
<dbReference type="GO" id="GO:0016020">
    <property type="term" value="C:membrane"/>
    <property type="evidence" value="ECO:0007669"/>
    <property type="project" value="GOC"/>
</dbReference>
<proteinExistence type="inferred from homology"/>
<dbReference type="GO" id="GO:0009247">
    <property type="term" value="P:glycolipid biosynthetic process"/>
    <property type="evidence" value="ECO:0007669"/>
    <property type="project" value="InterPro"/>
</dbReference>
<dbReference type="AlphaFoldDB" id="A0A7X0M6P1"/>
<dbReference type="PANTHER" id="PTHR43025:SF3">
    <property type="entry name" value="MONOGALACTOSYLDIACYLGLYCEROL SYNTHASE 1, CHLOROPLASTIC"/>
    <property type="match status" value="1"/>
</dbReference>
<dbReference type="Proteomes" id="UP000555564">
    <property type="component" value="Unassembled WGS sequence"/>
</dbReference>
<evidence type="ECO:0000256" key="2">
    <source>
        <dbReference type="ARBA" id="ARBA00022676"/>
    </source>
</evidence>